<feature type="non-terminal residue" evidence="2">
    <location>
        <position position="1"/>
    </location>
</feature>
<dbReference type="InterPro" id="IPR001245">
    <property type="entry name" value="Ser-Thr/Tyr_kinase_cat_dom"/>
</dbReference>
<dbReference type="PROSITE" id="PS50011">
    <property type="entry name" value="PROTEIN_KINASE_DOM"/>
    <property type="match status" value="1"/>
</dbReference>
<dbReference type="InterPro" id="IPR011009">
    <property type="entry name" value="Kinase-like_dom_sf"/>
</dbReference>
<dbReference type="Proteomes" id="UP000799536">
    <property type="component" value="Unassembled WGS sequence"/>
</dbReference>
<name>A0A9P4JR66_9PLEO</name>
<keyword evidence="3" id="KW-1185">Reference proteome</keyword>
<reference evidence="2" key="1">
    <citation type="journal article" date="2020" name="Stud. Mycol.">
        <title>101 Dothideomycetes genomes: a test case for predicting lifestyles and emergence of pathogens.</title>
        <authorList>
            <person name="Haridas S."/>
            <person name="Albert R."/>
            <person name="Binder M."/>
            <person name="Bloem J."/>
            <person name="Labutti K."/>
            <person name="Salamov A."/>
            <person name="Andreopoulos B."/>
            <person name="Baker S."/>
            <person name="Barry K."/>
            <person name="Bills G."/>
            <person name="Bluhm B."/>
            <person name="Cannon C."/>
            <person name="Castanera R."/>
            <person name="Culley D."/>
            <person name="Daum C."/>
            <person name="Ezra D."/>
            <person name="Gonzalez J."/>
            <person name="Henrissat B."/>
            <person name="Kuo A."/>
            <person name="Liang C."/>
            <person name="Lipzen A."/>
            <person name="Lutzoni F."/>
            <person name="Magnuson J."/>
            <person name="Mondo S."/>
            <person name="Nolan M."/>
            <person name="Ohm R."/>
            <person name="Pangilinan J."/>
            <person name="Park H.-J."/>
            <person name="Ramirez L."/>
            <person name="Alfaro M."/>
            <person name="Sun H."/>
            <person name="Tritt A."/>
            <person name="Yoshinaga Y."/>
            <person name="Zwiers L.-H."/>
            <person name="Turgeon B."/>
            <person name="Goodwin S."/>
            <person name="Spatafora J."/>
            <person name="Crous P."/>
            <person name="Grigoriev I."/>
        </authorList>
    </citation>
    <scope>NUCLEOTIDE SEQUENCE</scope>
    <source>
        <strain evidence="2">ATCC 74209</strain>
    </source>
</reference>
<gene>
    <name evidence="2" type="ORF">GQ43DRAFT_365036</name>
</gene>
<dbReference type="OrthoDB" id="28230at2759"/>
<comment type="caution">
    <text evidence="2">The sequence shown here is derived from an EMBL/GenBank/DDBJ whole genome shotgun (WGS) entry which is preliminary data.</text>
</comment>
<feature type="domain" description="Protein kinase" evidence="1">
    <location>
        <begin position="1"/>
        <end position="121"/>
    </location>
</feature>
<dbReference type="GO" id="GO:0005524">
    <property type="term" value="F:ATP binding"/>
    <property type="evidence" value="ECO:0007669"/>
    <property type="project" value="InterPro"/>
</dbReference>
<evidence type="ECO:0000313" key="3">
    <source>
        <dbReference type="Proteomes" id="UP000799536"/>
    </source>
</evidence>
<dbReference type="InterPro" id="IPR000719">
    <property type="entry name" value="Prot_kinase_dom"/>
</dbReference>
<proteinExistence type="predicted"/>
<evidence type="ECO:0000259" key="1">
    <source>
        <dbReference type="PROSITE" id="PS50011"/>
    </source>
</evidence>
<dbReference type="GO" id="GO:0004672">
    <property type="term" value="F:protein kinase activity"/>
    <property type="evidence" value="ECO:0007669"/>
    <property type="project" value="InterPro"/>
</dbReference>
<sequence>KKDNDTDRFLAEAKVLKGLRHRHLMTLVGSHTSNPTPKARVLIMFPIPEQDLGTYLQQWKGLNQQELETYFGCLASVLWYLHHRNICHTSVAVKNIVRAHEGNVLCTGFSLRWNLNSPIQS</sequence>
<dbReference type="AlphaFoldDB" id="A0A9P4JR66"/>
<accession>A0A9P4JR66</accession>
<dbReference type="Pfam" id="PF07714">
    <property type="entry name" value="PK_Tyr_Ser-Thr"/>
    <property type="match status" value="1"/>
</dbReference>
<dbReference type="SUPFAM" id="SSF56112">
    <property type="entry name" value="Protein kinase-like (PK-like)"/>
    <property type="match status" value="1"/>
</dbReference>
<evidence type="ECO:0000313" key="2">
    <source>
        <dbReference type="EMBL" id="KAF2204228.1"/>
    </source>
</evidence>
<organism evidence="2 3">
    <name type="scientific">Delitschia confertaspora ATCC 74209</name>
    <dbReference type="NCBI Taxonomy" id="1513339"/>
    <lineage>
        <taxon>Eukaryota</taxon>
        <taxon>Fungi</taxon>
        <taxon>Dikarya</taxon>
        <taxon>Ascomycota</taxon>
        <taxon>Pezizomycotina</taxon>
        <taxon>Dothideomycetes</taxon>
        <taxon>Pleosporomycetidae</taxon>
        <taxon>Pleosporales</taxon>
        <taxon>Delitschiaceae</taxon>
        <taxon>Delitschia</taxon>
    </lineage>
</organism>
<dbReference type="EMBL" id="ML993881">
    <property type="protein sequence ID" value="KAF2204228.1"/>
    <property type="molecule type" value="Genomic_DNA"/>
</dbReference>
<dbReference type="Gene3D" id="1.10.510.10">
    <property type="entry name" value="Transferase(Phosphotransferase) domain 1"/>
    <property type="match status" value="1"/>
</dbReference>
<protein>
    <recommendedName>
        <fullName evidence="1">Protein kinase domain-containing protein</fullName>
    </recommendedName>
</protein>